<organism evidence="1">
    <name type="scientific">marine metagenome</name>
    <dbReference type="NCBI Taxonomy" id="408172"/>
    <lineage>
        <taxon>unclassified sequences</taxon>
        <taxon>metagenomes</taxon>
        <taxon>ecological metagenomes</taxon>
    </lineage>
</organism>
<protein>
    <submittedName>
        <fullName evidence="1">Uncharacterized protein</fullName>
    </submittedName>
</protein>
<name>A0A382IF58_9ZZZZ</name>
<evidence type="ECO:0000313" key="1">
    <source>
        <dbReference type="EMBL" id="SVB98280.1"/>
    </source>
</evidence>
<proteinExistence type="predicted"/>
<dbReference type="EMBL" id="UINC01067014">
    <property type="protein sequence ID" value="SVB98280.1"/>
    <property type="molecule type" value="Genomic_DNA"/>
</dbReference>
<gene>
    <name evidence="1" type="ORF">METZ01_LOCUS251134</name>
</gene>
<accession>A0A382IF58</accession>
<reference evidence="1" key="1">
    <citation type="submission" date="2018-05" db="EMBL/GenBank/DDBJ databases">
        <authorList>
            <person name="Lanie J.A."/>
            <person name="Ng W.-L."/>
            <person name="Kazmierczak K.M."/>
            <person name="Andrzejewski T.M."/>
            <person name="Davidsen T.M."/>
            <person name="Wayne K.J."/>
            <person name="Tettelin H."/>
            <person name="Glass J.I."/>
            <person name="Rusch D."/>
            <person name="Podicherti R."/>
            <person name="Tsui H.-C.T."/>
            <person name="Winkler M.E."/>
        </authorList>
    </citation>
    <scope>NUCLEOTIDE SEQUENCE</scope>
</reference>
<dbReference type="AlphaFoldDB" id="A0A382IF58"/>
<sequence length="29" mass="3418">MIISCEEKRRGLPLYGTRVVGFFEYIQIV</sequence>